<dbReference type="GO" id="GO:0051499">
    <property type="term" value="F:D-aminoacyl-tRNA deacylase activity"/>
    <property type="evidence" value="ECO:0007669"/>
    <property type="project" value="UniProtKB-EC"/>
</dbReference>
<name>A0A3P9AV25_9CICH</name>
<feature type="compositionally biased region" description="Polar residues" evidence="9">
    <location>
        <begin position="656"/>
        <end position="675"/>
    </location>
</feature>
<comment type="catalytic activity">
    <reaction evidence="7">
        <text>a D-aminoacyl-tRNA + H2O = a tRNA + a D-alpha-amino acid + H(+)</text>
        <dbReference type="Rhea" id="RHEA:13953"/>
        <dbReference type="Rhea" id="RHEA-COMP:10123"/>
        <dbReference type="Rhea" id="RHEA-COMP:10124"/>
        <dbReference type="ChEBI" id="CHEBI:15377"/>
        <dbReference type="ChEBI" id="CHEBI:15378"/>
        <dbReference type="ChEBI" id="CHEBI:59871"/>
        <dbReference type="ChEBI" id="CHEBI:78442"/>
        <dbReference type="ChEBI" id="CHEBI:79333"/>
        <dbReference type="EC" id="3.1.1.96"/>
    </reaction>
</comment>
<dbReference type="InterPro" id="IPR052224">
    <property type="entry name" value="THAP_domain_protein"/>
</dbReference>
<dbReference type="InterPro" id="IPR003732">
    <property type="entry name" value="Daa-tRNA_deacyls_DTD"/>
</dbReference>
<dbReference type="STRING" id="106582.ENSMZEP00005001483"/>
<dbReference type="Pfam" id="PF05485">
    <property type="entry name" value="THAP"/>
    <property type="match status" value="2"/>
</dbReference>
<evidence type="ECO:0000259" key="10">
    <source>
        <dbReference type="PROSITE" id="PS50950"/>
    </source>
</evidence>
<dbReference type="SUPFAM" id="SSF57716">
    <property type="entry name" value="Glucocorticoid receptor-like (DNA-binding domain)"/>
    <property type="match status" value="2"/>
</dbReference>
<dbReference type="GeneID" id="101478506"/>
<evidence type="ECO:0000256" key="9">
    <source>
        <dbReference type="SAM" id="MobiDB-lite"/>
    </source>
</evidence>
<evidence type="ECO:0000256" key="2">
    <source>
        <dbReference type="ARBA" id="ARBA00022723"/>
    </source>
</evidence>
<dbReference type="InterPro" id="IPR041588">
    <property type="entry name" value="Integrase_H2C2"/>
</dbReference>
<evidence type="ECO:0000256" key="3">
    <source>
        <dbReference type="ARBA" id="ARBA00022771"/>
    </source>
</evidence>
<dbReference type="Gene3D" id="6.20.210.20">
    <property type="entry name" value="THAP domain"/>
    <property type="match status" value="1"/>
</dbReference>
<evidence type="ECO:0000256" key="8">
    <source>
        <dbReference type="PROSITE-ProRule" id="PRU00309"/>
    </source>
</evidence>
<dbReference type="AlphaFoldDB" id="A0A3P9AV25"/>
<evidence type="ECO:0000256" key="1">
    <source>
        <dbReference type="ARBA" id="ARBA00013056"/>
    </source>
</evidence>
<evidence type="ECO:0000256" key="7">
    <source>
        <dbReference type="ARBA" id="ARBA00048018"/>
    </source>
</evidence>
<evidence type="ECO:0000256" key="6">
    <source>
        <dbReference type="ARBA" id="ARBA00047676"/>
    </source>
</evidence>
<comment type="catalytic activity">
    <reaction evidence="6">
        <text>glycyl-tRNA(Ala) + H2O = tRNA(Ala) + glycine + H(+)</text>
        <dbReference type="Rhea" id="RHEA:53744"/>
        <dbReference type="Rhea" id="RHEA-COMP:9657"/>
        <dbReference type="Rhea" id="RHEA-COMP:13640"/>
        <dbReference type="ChEBI" id="CHEBI:15377"/>
        <dbReference type="ChEBI" id="CHEBI:15378"/>
        <dbReference type="ChEBI" id="CHEBI:57305"/>
        <dbReference type="ChEBI" id="CHEBI:78442"/>
        <dbReference type="ChEBI" id="CHEBI:78522"/>
        <dbReference type="EC" id="3.1.1.96"/>
    </reaction>
</comment>
<dbReference type="SMART" id="SM00692">
    <property type="entry name" value="DM3"/>
    <property type="match status" value="2"/>
</dbReference>
<evidence type="ECO:0000256" key="4">
    <source>
        <dbReference type="ARBA" id="ARBA00022833"/>
    </source>
</evidence>
<dbReference type="SUPFAM" id="SSF69500">
    <property type="entry name" value="DTD-like"/>
    <property type="match status" value="1"/>
</dbReference>
<evidence type="ECO:0000313" key="12">
    <source>
        <dbReference type="Proteomes" id="UP000265160"/>
    </source>
</evidence>
<feature type="compositionally biased region" description="Polar residues" evidence="9">
    <location>
        <begin position="785"/>
        <end position="809"/>
    </location>
</feature>
<dbReference type="GeneTree" id="ENSGT00940000153431"/>
<keyword evidence="4" id="KW-0862">Zinc</keyword>
<dbReference type="GO" id="GO:0005737">
    <property type="term" value="C:cytoplasm"/>
    <property type="evidence" value="ECO:0007669"/>
    <property type="project" value="InterPro"/>
</dbReference>
<feature type="compositionally biased region" description="Basic and acidic residues" evidence="9">
    <location>
        <begin position="721"/>
        <end position="737"/>
    </location>
</feature>
<dbReference type="EC" id="3.1.1.96" evidence="1"/>
<dbReference type="GO" id="GO:0008270">
    <property type="term" value="F:zinc ion binding"/>
    <property type="evidence" value="ECO:0007669"/>
    <property type="project" value="UniProtKB-KW"/>
</dbReference>
<dbReference type="Proteomes" id="UP000265160">
    <property type="component" value="LG19"/>
</dbReference>
<feature type="compositionally biased region" description="Polar residues" evidence="9">
    <location>
        <begin position="756"/>
        <end position="765"/>
    </location>
</feature>
<keyword evidence="5 8" id="KW-0238">DNA-binding</keyword>
<accession>A0A3P9AV25</accession>
<evidence type="ECO:0000256" key="5">
    <source>
        <dbReference type="ARBA" id="ARBA00023125"/>
    </source>
</evidence>
<feature type="domain" description="THAP-type" evidence="10">
    <location>
        <begin position="120"/>
        <end position="201"/>
    </location>
</feature>
<evidence type="ECO:0000313" key="11">
    <source>
        <dbReference type="Ensembl" id="ENSMZEP00005001483.1"/>
    </source>
</evidence>
<proteinExistence type="predicted"/>
<feature type="region of interest" description="Disordered" evidence="9">
    <location>
        <begin position="783"/>
        <end position="830"/>
    </location>
</feature>
<dbReference type="InterPro" id="IPR023509">
    <property type="entry name" value="DTD-like_sf"/>
</dbReference>
<feature type="domain" description="THAP-type" evidence="10">
    <location>
        <begin position="395"/>
        <end position="476"/>
    </location>
</feature>
<reference evidence="11" key="2">
    <citation type="submission" date="2025-08" db="UniProtKB">
        <authorList>
            <consortium name="Ensembl"/>
        </authorList>
    </citation>
    <scope>IDENTIFICATION</scope>
</reference>
<reference evidence="11 12" key="1">
    <citation type="journal article" date="2014" name="Nature">
        <title>The genomic substrate for adaptive radiation in African cichlid fish.</title>
        <authorList>
            <person name="Brawand D."/>
            <person name="Wagner C.E."/>
            <person name="Li Y.I."/>
            <person name="Malinsky M."/>
            <person name="Keller I."/>
            <person name="Fan S."/>
            <person name="Simakov O."/>
            <person name="Ng A.Y."/>
            <person name="Lim Z.W."/>
            <person name="Bezault E."/>
            <person name="Turner-Maier J."/>
            <person name="Johnson J."/>
            <person name="Alcazar R."/>
            <person name="Noh H.J."/>
            <person name="Russell P."/>
            <person name="Aken B."/>
            <person name="Alfoldi J."/>
            <person name="Amemiya C."/>
            <person name="Azzouzi N."/>
            <person name="Baroiller J.F."/>
            <person name="Barloy-Hubler F."/>
            <person name="Berlin A."/>
            <person name="Bloomquist R."/>
            <person name="Carleton K.L."/>
            <person name="Conte M.A."/>
            <person name="D'Cotta H."/>
            <person name="Eshel O."/>
            <person name="Gaffney L."/>
            <person name="Galibert F."/>
            <person name="Gante H.F."/>
            <person name="Gnerre S."/>
            <person name="Greuter L."/>
            <person name="Guyon R."/>
            <person name="Haddad N.S."/>
            <person name="Haerty W."/>
            <person name="Harris R.M."/>
            <person name="Hofmann H.A."/>
            <person name="Hourlier T."/>
            <person name="Hulata G."/>
            <person name="Jaffe D.B."/>
            <person name="Lara M."/>
            <person name="Lee A.P."/>
            <person name="MacCallum I."/>
            <person name="Mwaiko S."/>
            <person name="Nikaido M."/>
            <person name="Nishihara H."/>
            <person name="Ozouf-Costaz C."/>
            <person name="Penman D.J."/>
            <person name="Przybylski D."/>
            <person name="Rakotomanga M."/>
            <person name="Renn S.C.P."/>
            <person name="Ribeiro F.J."/>
            <person name="Ron M."/>
            <person name="Salzburger W."/>
            <person name="Sanchez-Pulido L."/>
            <person name="Santos M.E."/>
            <person name="Searle S."/>
            <person name="Sharpe T."/>
            <person name="Swofford R."/>
            <person name="Tan F.J."/>
            <person name="Williams L."/>
            <person name="Young S."/>
            <person name="Yin S."/>
            <person name="Okada N."/>
            <person name="Kocher T.D."/>
            <person name="Miska E.A."/>
            <person name="Lander E.S."/>
            <person name="Venkatesh B."/>
            <person name="Fernald R.D."/>
            <person name="Meyer A."/>
            <person name="Ponting C.P."/>
            <person name="Streelman J.T."/>
            <person name="Lindblad-Toh K."/>
            <person name="Seehausen O."/>
            <person name="Di Palma F."/>
        </authorList>
    </citation>
    <scope>NUCLEOTIDE SEQUENCE</scope>
</reference>
<dbReference type="Ensembl" id="ENSMZET00005001573.1">
    <property type="protein sequence ID" value="ENSMZEP00005001483.1"/>
    <property type="gene ID" value="ENSMZEG00005001230.1"/>
</dbReference>
<dbReference type="Pfam" id="PF17921">
    <property type="entry name" value="Integrase_H2C2"/>
    <property type="match status" value="3"/>
</dbReference>
<dbReference type="SMART" id="SM00980">
    <property type="entry name" value="THAP"/>
    <property type="match status" value="2"/>
</dbReference>
<feature type="compositionally biased region" description="Acidic residues" evidence="9">
    <location>
        <begin position="640"/>
        <end position="654"/>
    </location>
</feature>
<dbReference type="Pfam" id="PF02580">
    <property type="entry name" value="Tyr_Deacylase"/>
    <property type="match status" value="1"/>
</dbReference>
<dbReference type="Gene3D" id="3.50.80.10">
    <property type="entry name" value="D-tyrosyl-tRNA(Tyr) deacylase"/>
    <property type="match status" value="1"/>
</dbReference>
<dbReference type="InterPro" id="IPR006612">
    <property type="entry name" value="THAP_Znf"/>
</dbReference>
<organism evidence="11 12">
    <name type="scientific">Maylandia zebra</name>
    <name type="common">zebra mbuna</name>
    <dbReference type="NCBI Taxonomy" id="106582"/>
    <lineage>
        <taxon>Eukaryota</taxon>
        <taxon>Metazoa</taxon>
        <taxon>Chordata</taxon>
        <taxon>Craniata</taxon>
        <taxon>Vertebrata</taxon>
        <taxon>Euteleostomi</taxon>
        <taxon>Actinopterygii</taxon>
        <taxon>Neopterygii</taxon>
        <taxon>Teleostei</taxon>
        <taxon>Neoteleostei</taxon>
        <taxon>Acanthomorphata</taxon>
        <taxon>Ovalentaria</taxon>
        <taxon>Cichlomorphae</taxon>
        <taxon>Cichliformes</taxon>
        <taxon>Cichlidae</taxon>
        <taxon>African cichlids</taxon>
        <taxon>Pseudocrenilabrinae</taxon>
        <taxon>Haplochromini</taxon>
        <taxon>Maylandia</taxon>
        <taxon>Maylandia zebra complex</taxon>
    </lineage>
</organism>
<protein>
    <recommendedName>
        <fullName evidence="1">D-aminoacyl-tRNA deacylase</fullName>
        <ecNumber evidence="1">3.1.1.96</ecNumber>
    </recommendedName>
</protein>
<dbReference type="OrthoDB" id="6496718at2759"/>
<dbReference type="RefSeq" id="XP_004554729.1">
    <property type="nucleotide sequence ID" value="XM_004554672.3"/>
</dbReference>
<dbReference type="PROSITE" id="PS50950">
    <property type="entry name" value="ZF_THAP"/>
    <property type="match status" value="2"/>
</dbReference>
<dbReference type="GO" id="GO:0003677">
    <property type="term" value="F:DNA binding"/>
    <property type="evidence" value="ECO:0007669"/>
    <property type="project" value="UniProtKB-UniRule"/>
</dbReference>
<feature type="region of interest" description="Disordered" evidence="9">
    <location>
        <begin position="636"/>
        <end position="682"/>
    </location>
</feature>
<sequence length="1035" mass="117004">MPSYAFLDCLEHYLLTGKFQVNTSKSWKKLVSKDSKKFTYKDGCLWRSYRGRLLRVVRSDEEIREILIQYHNNNNHARRERAVREIMLMYYWVGVTAAVKNWIKACDVCQNQPTKELANLRVQFCLVYGCDSSSYIHPEITFHRFPKDPGQRQKWLTVAQRDEGSLRSNSYICSRHFDPSCYTLNEDGQPTLSSDAVPSIMPDEEVPIPSDEEVLLSNTLEDLISAAAANTETEKPPHPATDQSETPMELQEHQYCSSAPDSTAVQTVKEHTRRKTVIEPTFTTYNHVARYLSHRILPTQSKKNRSALKRMAKRFGLIDGVLMYTRASRPLSVPRSREEVNSILREFHDSKGHYGQGVCQQEISKHFHWGSMTRDLASWIANCQTCLNRTKRKWMRCSVLGCTNCCGPVERRLGLTFHKFPLHNATLLAKWLKATGRPNWHPRLRSSICSIHFTDDCFSHSGEVITLNPDAVPALSVHTDSAVPSRGASQPAVGEEQAIFAKYDAVELYLTKRTYPPGLNYVEKNTFRRFCKKFAIKDGVLHTVKGDQMRLVLRNRQQVETALVDYHNELNHLDVNKCLRLLNERYFWRTMRPDVVQWINNCSQCSMKKTKKPNHQAEARGLAVQTSAQLQELTSHDLDSANDEDTDSDGDAEEQLTVNSKDTVDEPSSSLSSQTEIHDNPQPKIPILLHLKNPINLQPRSPKIPSVTKLLSMKRMTSSHFEIHKDPESSKKQKRIENPINPQPEKLAQPQEQEKTSSPQGNNGTQHCIQAQLVLEQHAPLQHIQAPSQKSPPEAHTSTQIRSHCSVQRTVKKKRGPEADSSAKWSSSSGLEPVMALSTKPWPVFTIGSSAVEKTAKPSPNADSSAVFYRPIRLQARTVIQQCSHAKIKLKPAVDGADAQWAEIQQGLVVYVCFFHGATEDVTNEMANTLMTTRLFRKHSGHCVSLLDLPGSILFVPQDSLLGKPAPNRRMQYKGGCELWWGAQLFSSLVSACRELMTGSAKCTNAGVKVEHGLYGRKQEIALNSVEPQSVLLEF</sequence>
<dbReference type="PANTHER" id="PTHR46927:SF3">
    <property type="entry name" value="THAP-TYPE DOMAIN-CONTAINING PROTEIN"/>
    <property type="match status" value="1"/>
</dbReference>
<keyword evidence="3 8" id="KW-0863">Zinc-finger</keyword>
<keyword evidence="2" id="KW-0479">Metal-binding</keyword>
<keyword evidence="12" id="KW-1185">Reference proteome</keyword>
<dbReference type="KEGG" id="mze:101478506"/>
<feature type="region of interest" description="Disordered" evidence="9">
    <location>
        <begin position="721"/>
        <end position="765"/>
    </location>
</feature>
<dbReference type="Gene3D" id="1.10.340.70">
    <property type="match status" value="3"/>
</dbReference>
<dbReference type="PANTHER" id="PTHR46927">
    <property type="entry name" value="AGAP005574-PA"/>
    <property type="match status" value="1"/>
</dbReference>
<reference evidence="11" key="3">
    <citation type="submission" date="2025-09" db="UniProtKB">
        <authorList>
            <consortium name="Ensembl"/>
        </authorList>
    </citation>
    <scope>IDENTIFICATION</scope>
</reference>
<dbReference type="InterPro" id="IPR038441">
    <property type="entry name" value="THAP_Znf_sf"/>
</dbReference>